<dbReference type="Proteomes" id="UP000366872">
    <property type="component" value="Unassembled WGS sequence"/>
</dbReference>
<dbReference type="AlphaFoldDB" id="A0A6C2U8X4"/>
<evidence type="ECO:0000313" key="2">
    <source>
        <dbReference type="Proteomes" id="UP000366872"/>
    </source>
</evidence>
<sequence length="228" mass="25365">MAMKTTAILAFRWSDGFLRLRQWLGQMRAGKNPPLQTTCLLALVIAVAGCSSLKSAYYPGEKVVLTNGFLAVESDWMLCDKGVYHVHCTESNTLVVAAMEWDNKKGDYATESFEVVLSELDDQLFLSIQCNEDGKDQLYTILRVVVPATDKESPDTAILFNVDSDKLKADAKANKINARKTNCGYGSCDYALEGTKQEQDTYFRSNPNGLWDLDNAVILKRVAQRNGD</sequence>
<name>A0A6C2U8X4_PONDE</name>
<protein>
    <submittedName>
        <fullName evidence="1">Uncharacterized protein</fullName>
    </submittedName>
</protein>
<proteinExistence type="predicted"/>
<evidence type="ECO:0000313" key="1">
    <source>
        <dbReference type="EMBL" id="VGO15846.1"/>
    </source>
</evidence>
<keyword evidence="2" id="KW-1185">Reference proteome</keyword>
<reference evidence="1 2" key="1">
    <citation type="submission" date="2019-04" db="EMBL/GenBank/DDBJ databases">
        <authorList>
            <person name="Van Vliet M D."/>
        </authorList>
    </citation>
    <scope>NUCLEOTIDE SEQUENCE [LARGE SCALE GENOMIC DNA]</scope>
    <source>
        <strain evidence="1 2">F1</strain>
    </source>
</reference>
<gene>
    <name evidence="1" type="ORF">PDESU_04433</name>
</gene>
<organism evidence="1 2">
    <name type="scientific">Pontiella desulfatans</name>
    <dbReference type="NCBI Taxonomy" id="2750659"/>
    <lineage>
        <taxon>Bacteria</taxon>
        <taxon>Pseudomonadati</taxon>
        <taxon>Kiritimatiellota</taxon>
        <taxon>Kiritimatiellia</taxon>
        <taxon>Kiritimatiellales</taxon>
        <taxon>Pontiellaceae</taxon>
        <taxon>Pontiella</taxon>
    </lineage>
</organism>
<accession>A0A6C2U8X4</accession>
<dbReference type="EMBL" id="CAAHFG010000003">
    <property type="protein sequence ID" value="VGO15846.1"/>
    <property type="molecule type" value="Genomic_DNA"/>
</dbReference>